<dbReference type="EMBL" id="MNBE01000165">
    <property type="protein sequence ID" value="OKP12959.1"/>
    <property type="molecule type" value="Genomic_DNA"/>
</dbReference>
<evidence type="ECO:0000313" key="2">
    <source>
        <dbReference type="Proteomes" id="UP000186955"/>
    </source>
</evidence>
<evidence type="ECO:0008006" key="3">
    <source>
        <dbReference type="Google" id="ProtNLM"/>
    </source>
</evidence>
<evidence type="ECO:0000313" key="1">
    <source>
        <dbReference type="EMBL" id="OKP12959.1"/>
    </source>
</evidence>
<dbReference type="STRING" id="1316194.A0A1Q5UKH6"/>
<reference evidence="1 2" key="1">
    <citation type="submission" date="2016-10" db="EMBL/GenBank/DDBJ databases">
        <title>Genome sequence of the ascomycete fungus Penicillium subrubescens.</title>
        <authorList>
            <person name="De Vries R.P."/>
            <person name="Peng M."/>
            <person name="Dilokpimol A."/>
            <person name="Hilden K."/>
            <person name="Makela M.R."/>
            <person name="Grigoriev I."/>
            <person name="Riley R."/>
            <person name="Granchi Z."/>
        </authorList>
    </citation>
    <scope>NUCLEOTIDE SEQUENCE [LARGE SCALE GENOMIC DNA]</scope>
    <source>
        <strain evidence="1 2">CBS 132785</strain>
    </source>
</reference>
<protein>
    <recommendedName>
        <fullName evidence="3">Endonuclease/exonuclease/phosphatase domain-containing protein</fullName>
    </recommendedName>
</protein>
<gene>
    <name evidence="1" type="ORF">PENSUB_1341</name>
</gene>
<dbReference type="AlphaFoldDB" id="A0A1Q5UKH6"/>
<accession>A0A1Q5UKH6</accession>
<organism evidence="1 2">
    <name type="scientific">Penicillium subrubescens</name>
    <dbReference type="NCBI Taxonomy" id="1316194"/>
    <lineage>
        <taxon>Eukaryota</taxon>
        <taxon>Fungi</taxon>
        <taxon>Dikarya</taxon>
        <taxon>Ascomycota</taxon>
        <taxon>Pezizomycotina</taxon>
        <taxon>Eurotiomycetes</taxon>
        <taxon>Eurotiomycetidae</taxon>
        <taxon>Eurotiales</taxon>
        <taxon>Aspergillaceae</taxon>
        <taxon>Penicillium</taxon>
    </lineage>
</organism>
<name>A0A1Q5UKH6_9EURO</name>
<keyword evidence="2" id="KW-1185">Reference proteome</keyword>
<dbReference type="Proteomes" id="UP000186955">
    <property type="component" value="Unassembled WGS sequence"/>
</dbReference>
<comment type="caution">
    <text evidence="1">The sequence shown here is derived from an EMBL/GenBank/DDBJ whole genome shotgun (WGS) entry which is preliminary data.</text>
</comment>
<sequence length="191" mass="21211">METAGLDNWLTPGTIIRDQSGSQSTIDLVLALYALREQIVAYEVDYSVHADSDHLLILTLLEINVLEAADPVKRRNWKAIDVDLLRQVFFPSPPVADLSDIDPTSPPNQLTFPAISQQEIIDAIKRAPPDKAPGEDGIPNRAWKMLADNKHKSVAILIAIFDACMRTGYNLRHFQASITVTLRKGGPRGFR</sequence>
<proteinExistence type="predicted"/>